<dbReference type="InterPro" id="IPR057060">
    <property type="entry name" value="MBTPS1_3rd"/>
</dbReference>
<evidence type="ECO:0000256" key="2">
    <source>
        <dbReference type="ARBA" id="ARBA00022801"/>
    </source>
</evidence>
<evidence type="ECO:0000256" key="3">
    <source>
        <dbReference type="ARBA" id="ARBA00022825"/>
    </source>
</evidence>
<dbReference type="PROSITE" id="PS50878">
    <property type="entry name" value="RT_POL"/>
    <property type="match status" value="1"/>
</dbReference>
<dbReference type="PROSITE" id="PS00138">
    <property type="entry name" value="SUBTILASE_SER"/>
    <property type="match status" value="1"/>
</dbReference>
<dbReference type="Gene3D" id="3.40.50.200">
    <property type="entry name" value="Peptidase S8/S53 domain"/>
    <property type="match status" value="1"/>
</dbReference>
<evidence type="ECO:0000259" key="5">
    <source>
        <dbReference type="PROSITE" id="PS50878"/>
    </source>
</evidence>
<protein>
    <submittedName>
        <fullName evidence="6">(diamondback moth) hypothetical protein</fullName>
    </submittedName>
</protein>
<gene>
    <name evidence="6" type="ORF">PLXY2_LOCUS16558</name>
</gene>
<sequence length="849" mass="94967">MDVIGVGGIGFDDRVARFSSRGMTTWELPEGYGRMKPDIVTYGSGVRGSAVNGGCRSLSGTSVASPVVAGAIALLASGVPRSHLSPASVKQALTATARRLPSANMFEQGHGKLDLIAAFQYLADYTPRATLSPPYIDLTECPYMWPYCTQPIYYSQQPTIVNVTVTNGLGVAGIIKEVTWHPYPPDGDLLTVSASHSEPLWPWSGWLALRLAAAQSAAAADTTAQGHVNITIESHLEFGEGTINQTLMLPISDTLNLCHLHQFNDVPNQYGRILDLVLCTAAVGVQQCLDPLVPEDPHHRALLVHLDVAVNFLKNINSNINLPSNLVSEQSNCDIGSIEIDINVVEKLLKSLDLSKSAGPDFIPAIFLVKCAEELSIPLSIIFKRCVDEGVMPTIWKSAFISPIHKKGPRECVEHYRPISKLCLISKVLERIVYNQLYNALKYTFTPAQHGFLKRRSTVTNLLLFNDFLSRHLADGDQVDAIYTDYSKAFDRIDHYLLLNKLHSQGVRHNLLNWFTCYLTNRSQAVVLNGFTSTWKDIPSGVPQGSLLGPLLFIVFIGDIDSCFVNSSHLLFADDMKIFRTVNNALNATLLQDDLSRLDSYCAKNKLDLNVSKCFIVSFSRKKTSHIADYLIRDQCLARMFSSRDLGVVFDSKIIFDQHIDSIVGKASRALGFVMRSSKPFKCMKTVKLLYCAYVRSHLEYASQIWNPRYNVYINRIERIQKKFTRYLGFKFKVPYSDYEHRCERFHLLPLVLRRTVADAIFLVKVVRGDIDCPQLLQLVKLRVPEVMTRKKAVLNVPQCSTNYEQNSFFVRASTAVNRLCESDEVDLFCTSIEAIRIVFVRNFVASLA</sequence>
<dbReference type="Pfam" id="PF00082">
    <property type="entry name" value="Peptidase_S8"/>
    <property type="match status" value="1"/>
</dbReference>
<dbReference type="GO" id="GO:0004252">
    <property type="term" value="F:serine-type endopeptidase activity"/>
    <property type="evidence" value="ECO:0007669"/>
    <property type="project" value="InterPro"/>
</dbReference>
<evidence type="ECO:0000256" key="4">
    <source>
        <dbReference type="PROSITE-ProRule" id="PRU01240"/>
    </source>
</evidence>
<dbReference type="PROSITE" id="PS51892">
    <property type="entry name" value="SUBTILASE"/>
    <property type="match status" value="1"/>
</dbReference>
<proteinExistence type="inferred from homology"/>
<comment type="caution">
    <text evidence="4">Lacks conserved residue(s) required for the propagation of feature annotation.</text>
</comment>
<keyword evidence="1" id="KW-0645">Protease</keyword>
<dbReference type="Pfam" id="PF00078">
    <property type="entry name" value="RVT_1"/>
    <property type="match status" value="1"/>
</dbReference>
<dbReference type="GO" id="GO:0006508">
    <property type="term" value="P:proteolysis"/>
    <property type="evidence" value="ECO:0007669"/>
    <property type="project" value="UniProtKB-KW"/>
</dbReference>
<accession>A0A8S4GB92</accession>
<keyword evidence="3" id="KW-0720">Serine protease</keyword>
<dbReference type="SUPFAM" id="SSF52743">
    <property type="entry name" value="Subtilisin-like"/>
    <property type="match status" value="1"/>
</dbReference>
<organism evidence="6 7">
    <name type="scientific">Plutella xylostella</name>
    <name type="common">Diamondback moth</name>
    <name type="synonym">Plutella maculipennis</name>
    <dbReference type="NCBI Taxonomy" id="51655"/>
    <lineage>
        <taxon>Eukaryota</taxon>
        <taxon>Metazoa</taxon>
        <taxon>Ecdysozoa</taxon>
        <taxon>Arthropoda</taxon>
        <taxon>Hexapoda</taxon>
        <taxon>Insecta</taxon>
        <taxon>Pterygota</taxon>
        <taxon>Neoptera</taxon>
        <taxon>Endopterygota</taxon>
        <taxon>Lepidoptera</taxon>
        <taxon>Glossata</taxon>
        <taxon>Ditrysia</taxon>
        <taxon>Yponomeutoidea</taxon>
        <taxon>Plutellidae</taxon>
        <taxon>Plutella</taxon>
    </lineage>
</organism>
<name>A0A8S4GB92_PLUXY</name>
<comment type="caution">
    <text evidence="6">The sequence shown here is derived from an EMBL/GenBank/DDBJ whole genome shotgun (WGS) entry which is preliminary data.</text>
</comment>
<dbReference type="AlphaFoldDB" id="A0A8S4GB92"/>
<evidence type="ECO:0000256" key="1">
    <source>
        <dbReference type="ARBA" id="ARBA00022670"/>
    </source>
</evidence>
<comment type="similarity">
    <text evidence="4">Belongs to the peptidase S8 family.</text>
</comment>
<dbReference type="InterPro" id="IPR000209">
    <property type="entry name" value="Peptidase_S8/S53_dom"/>
</dbReference>
<dbReference type="InterPro" id="IPR023828">
    <property type="entry name" value="Peptidase_S8_Ser-AS"/>
</dbReference>
<evidence type="ECO:0000313" key="7">
    <source>
        <dbReference type="Proteomes" id="UP000653454"/>
    </source>
</evidence>
<dbReference type="SUPFAM" id="SSF56672">
    <property type="entry name" value="DNA/RNA polymerases"/>
    <property type="match status" value="1"/>
</dbReference>
<reference evidence="6" key="1">
    <citation type="submission" date="2020-11" db="EMBL/GenBank/DDBJ databases">
        <authorList>
            <person name="Whiteford S."/>
        </authorList>
    </citation>
    <scope>NUCLEOTIDE SEQUENCE</scope>
</reference>
<dbReference type="GO" id="GO:0071897">
    <property type="term" value="P:DNA biosynthetic process"/>
    <property type="evidence" value="ECO:0007669"/>
    <property type="project" value="UniProtKB-ARBA"/>
</dbReference>
<dbReference type="InterPro" id="IPR036852">
    <property type="entry name" value="Peptidase_S8/S53_dom_sf"/>
</dbReference>
<dbReference type="EMBL" id="CAJHNJ030000563">
    <property type="protein sequence ID" value="CAG9138305.1"/>
    <property type="molecule type" value="Genomic_DNA"/>
</dbReference>
<dbReference type="InterPro" id="IPR000477">
    <property type="entry name" value="RT_dom"/>
</dbReference>
<evidence type="ECO:0000313" key="6">
    <source>
        <dbReference type="EMBL" id="CAG9138305.1"/>
    </source>
</evidence>
<dbReference type="CDD" id="cd01650">
    <property type="entry name" value="RT_nLTR_like"/>
    <property type="match status" value="1"/>
</dbReference>
<feature type="domain" description="Reverse transcriptase" evidence="5">
    <location>
        <begin position="385"/>
        <end position="632"/>
    </location>
</feature>
<dbReference type="PANTHER" id="PTHR33332">
    <property type="entry name" value="REVERSE TRANSCRIPTASE DOMAIN-CONTAINING PROTEIN"/>
    <property type="match status" value="1"/>
</dbReference>
<dbReference type="Pfam" id="PF23094">
    <property type="entry name" value="MBTPS1_3rd"/>
    <property type="match status" value="1"/>
</dbReference>
<keyword evidence="7" id="KW-1185">Reference proteome</keyword>
<dbReference type="InterPro" id="IPR043502">
    <property type="entry name" value="DNA/RNA_pol_sf"/>
</dbReference>
<keyword evidence="2" id="KW-0378">Hydrolase</keyword>
<dbReference type="Proteomes" id="UP000653454">
    <property type="component" value="Unassembled WGS sequence"/>
</dbReference>